<proteinExistence type="predicted"/>
<sequence>MRPQRPNSFHAMLADLLDTCGRKHVEAELGRSLSIISRWTDPGEENGRRMPAPDLDLLCRMFPDGAPVAARHFASLAGGIYVPIETGDGDVSEASAAVVMRFAEANAGIMAALGQGSKLPGDLTPEEAEGVHTDLTRLYDAMHRLTAIVQERREAPARLHTVAGAR</sequence>
<reference evidence="1 2" key="1">
    <citation type="submission" date="2019-06" db="EMBL/GenBank/DDBJ databases">
        <title>Genome sequence of Rhodobacteraceae bacterium D4M1.</title>
        <authorList>
            <person name="Cao J."/>
        </authorList>
    </citation>
    <scope>NUCLEOTIDE SEQUENCE [LARGE SCALE GENOMIC DNA]</scope>
    <source>
        <strain evidence="1 2">D4M1</strain>
    </source>
</reference>
<organism evidence="1 2">
    <name type="scientific">Paroceanicella profunda</name>
    <dbReference type="NCBI Taxonomy" id="2579971"/>
    <lineage>
        <taxon>Bacteria</taxon>
        <taxon>Pseudomonadati</taxon>
        <taxon>Pseudomonadota</taxon>
        <taxon>Alphaproteobacteria</taxon>
        <taxon>Rhodobacterales</taxon>
        <taxon>Paracoccaceae</taxon>
        <taxon>Paroceanicella</taxon>
    </lineage>
</organism>
<dbReference type="RefSeq" id="WP_138572457.1">
    <property type="nucleotide sequence ID" value="NZ_CP040818.1"/>
</dbReference>
<dbReference type="EMBL" id="CP040818">
    <property type="protein sequence ID" value="QDL91520.1"/>
    <property type="molecule type" value="Genomic_DNA"/>
</dbReference>
<dbReference type="AlphaFoldDB" id="A0A5B8FWE1"/>
<evidence type="ECO:0000313" key="1">
    <source>
        <dbReference type="EMBL" id="QDL91520.1"/>
    </source>
</evidence>
<keyword evidence="2" id="KW-1185">Reference proteome</keyword>
<gene>
    <name evidence="1" type="ORF">FDP22_06820</name>
</gene>
<accession>A0A5B8FWE1</accession>
<dbReference type="OrthoDB" id="7873964at2"/>
<protein>
    <submittedName>
        <fullName evidence="1">Uncharacterized protein</fullName>
    </submittedName>
</protein>
<evidence type="ECO:0000313" key="2">
    <source>
        <dbReference type="Proteomes" id="UP000305888"/>
    </source>
</evidence>
<dbReference type="KEGG" id="ppru:FDP22_06820"/>
<name>A0A5B8FWE1_9RHOB</name>
<dbReference type="Proteomes" id="UP000305888">
    <property type="component" value="Chromosome"/>
</dbReference>